<proteinExistence type="predicted"/>
<keyword evidence="3" id="KW-1185">Reference proteome</keyword>
<dbReference type="InterPro" id="IPR003848">
    <property type="entry name" value="DUF218"/>
</dbReference>
<evidence type="ECO:0000313" key="3">
    <source>
        <dbReference type="Proteomes" id="UP000734218"/>
    </source>
</evidence>
<dbReference type="Proteomes" id="UP000734218">
    <property type="component" value="Unassembled WGS sequence"/>
</dbReference>
<feature type="domain" description="DUF218" evidence="1">
    <location>
        <begin position="33"/>
        <end position="140"/>
    </location>
</feature>
<reference evidence="2 3" key="1">
    <citation type="submission" date="2020-03" db="EMBL/GenBank/DDBJ databases">
        <title>Genomic Encyclopedia of Type Strains, Phase IV (KMG-IV): sequencing the most valuable type-strain genomes for metagenomic binning, comparative biology and taxonomic classification.</title>
        <authorList>
            <person name="Goeker M."/>
        </authorList>
    </citation>
    <scope>NUCLEOTIDE SEQUENCE [LARGE SCALE GENOMIC DNA]</scope>
    <source>
        <strain evidence="2 3">DSM 27651</strain>
    </source>
</reference>
<dbReference type="RefSeq" id="WP_167955374.1">
    <property type="nucleotide sequence ID" value="NZ_JAATJE010000002.1"/>
</dbReference>
<sequence length="175" mass="19156">MLRVGAILVTLYLLGFAAFATSLPRPLSPDRTDGIVVLTGGAGRIERGLDLLEDGAADRMLISGVGIAVRPQELAVRTGRPQRLFDCCVDLGHEAVDTRSNGDEVAAWVGRQRYRTVRLVTSDWHMRRAAFEITRALPGGVALSEDAVRTEPSLRVLNNEYNKYLLRRGAAVVGW</sequence>
<dbReference type="Pfam" id="PF02698">
    <property type="entry name" value="DUF218"/>
    <property type="match status" value="1"/>
</dbReference>
<organism evidence="2 3">
    <name type="scientific">Sphingomonas jejuensis</name>
    <dbReference type="NCBI Taxonomy" id="904715"/>
    <lineage>
        <taxon>Bacteria</taxon>
        <taxon>Pseudomonadati</taxon>
        <taxon>Pseudomonadota</taxon>
        <taxon>Alphaproteobacteria</taxon>
        <taxon>Sphingomonadales</taxon>
        <taxon>Sphingomonadaceae</taxon>
        <taxon>Sphingomonas</taxon>
    </lineage>
</organism>
<evidence type="ECO:0000259" key="1">
    <source>
        <dbReference type="Pfam" id="PF02698"/>
    </source>
</evidence>
<evidence type="ECO:0000313" key="2">
    <source>
        <dbReference type="EMBL" id="NJC34935.1"/>
    </source>
</evidence>
<protein>
    <submittedName>
        <fullName evidence="2">Uncharacterized SAM-binding protein YcdF (DUF218 family)</fullName>
    </submittedName>
</protein>
<dbReference type="CDD" id="cd06259">
    <property type="entry name" value="YdcF-like"/>
    <property type="match status" value="1"/>
</dbReference>
<comment type="caution">
    <text evidence="2">The sequence shown here is derived from an EMBL/GenBank/DDBJ whole genome shotgun (WGS) entry which is preliminary data.</text>
</comment>
<dbReference type="EMBL" id="JAATJE010000002">
    <property type="protein sequence ID" value="NJC34935.1"/>
    <property type="molecule type" value="Genomic_DNA"/>
</dbReference>
<accession>A0ABX0XNX4</accession>
<name>A0ABX0XNX4_9SPHN</name>
<gene>
    <name evidence="2" type="ORF">GGR88_002449</name>
</gene>